<dbReference type="CDD" id="cd02440">
    <property type="entry name" value="AdoMet_MTases"/>
    <property type="match status" value="1"/>
</dbReference>
<dbReference type="Gene3D" id="3.40.50.150">
    <property type="entry name" value="Vaccinia Virus protein VP39"/>
    <property type="match status" value="1"/>
</dbReference>
<dbReference type="EMBL" id="CP091139">
    <property type="protein sequence ID" value="UUT35451.1"/>
    <property type="molecule type" value="Genomic_DNA"/>
</dbReference>
<sequence>MTRIIAGRAGGIRLDVPSAGTRPTSDRVRESLFGALEAGGELDDAAVLDLYAGSGALGLEALSRGARSADLVERAAGAAQVARGNAARVAAACTGASARVHRAAVAAFLAVARGPYDLVFADPPYAVGDDETAAMLAALVPHLGPDALVVLERGARAGAPAATPGLEQERTKRYGDTVLWWLRATGTP</sequence>
<keyword evidence="4" id="KW-1185">Reference proteome</keyword>
<dbReference type="InterPro" id="IPR029063">
    <property type="entry name" value="SAM-dependent_MTases_sf"/>
</dbReference>
<accession>A0ABY5NJV1</accession>
<evidence type="ECO:0000256" key="2">
    <source>
        <dbReference type="ARBA" id="ARBA00022679"/>
    </source>
</evidence>
<gene>
    <name evidence="3" type="primary">rsmD</name>
    <name evidence="3" type="ORF">L2X98_18875</name>
</gene>
<dbReference type="SUPFAM" id="SSF53335">
    <property type="entry name" value="S-adenosyl-L-methionine-dependent methyltransferases"/>
    <property type="match status" value="1"/>
</dbReference>
<dbReference type="RefSeq" id="WP_259612052.1">
    <property type="nucleotide sequence ID" value="NZ_CP091139.2"/>
</dbReference>
<dbReference type="GO" id="GO:0052913">
    <property type="term" value="F:16S rRNA (guanine(966)-N(2))-methyltransferase activity"/>
    <property type="evidence" value="ECO:0007669"/>
    <property type="project" value="UniProtKB-EC"/>
</dbReference>
<evidence type="ECO:0000313" key="3">
    <source>
        <dbReference type="EMBL" id="UUT35451.1"/>
    </source>
</evidence>
<dbReference type="Pfam" id="PF03602">
    <property type="entry name" value="Cons_hypoth95"/>
    <property type="match status" value="1"/>
</dbReference>
<reference evidence="3" key="1">
    <citation type="submission" date="2022-01" db="EMBL/GenBank/DDBJ databases">
        <title>Microbacterium eymi and Microbacterium rhizovicinus sp. nov., isolated from the rhizospheric soil of Elymus tsukushiensis, a plant native to the Dokdo Islands, Republic of Korea.</title>
        <authorList>
            <person name="Hwang Y.J."/>
        </authorList>
    </citation>
    <scope>NUCLEOTIDE SEQUENCE</scope>
    <source>
        <strain evidence="3">KUDC0405</strain>
    </source>
</reference>
<dbReference type="InterPro" id="IPR002052">
    <property type="entry name" value="DNA_methylase_N6_adenine_CS"/>
</dbReference>
<dbReference type="PANTHER" id="PTHR43542">
    <property type="entry name" value="METHYLTRANSFERASE"/>
    <property type="match status" value="1"/>
</dbReference>
<keyword evidence="2 3" id="KW-0808">Transferase</keyword>
<dbReference type="InterPro" id="IPR004398">
    <property type="entry name" value="RNA_MeTrfase_RsmD"/>
</dbReference>
<name>A0ABY5NJV1_9MICO</name>
<dbReference type="PANTHER" id="PTHR43542:SF1">
    <property type="entry name" value="METHYLTRANSFERASE"/>
    <property type="match status" value="1"/>
</dbReference>
<protein>
    <submittedName>
        <fullName evidence="3">16S rRNA (Guanine(966)-N(2))-methyltransferase RsmD</fullName>
        <ecNumber evidence="3">2.1.1.171</ecNumber>
    </submittedName>
</protein>
<organism evidence="3 4">
    <name type="scientific">Microbacterium elymi</name>
    <dbReference type="NCBI Taxonomy" id="2909587"/>
    <lineage>
        <taxon>Bacteria</taxon>
        <taxon>Bacillati</taxon>
        <taxon>Actinomycetota</taxon>
        <taxon>Actinomycetes</taxon>
        <taxon>Micrococcales</taxon>
        <taxon>Microbacteriaceae</taxon>
        <taxon>Microbacterium</taxon>
    </lineage>
</organism>
<evidence type="ECO:0000256" key="1">
    <source>
        <dbReference type="ARBA" id="ARBA00022603"/>
    </source>
</evidence>
<dbReference type="PROSITE" id="PS00092">
    <property type="entry name" value="N6_MTASE"/>
    <property type="match status" value="1"/>
</dbReference>
<dbReference type="NCBIfam" id="TIGR00095">
    <property type="entry name" value="16S rRNA (guanine(966)-N(2))-methyltransferase RsmD"/>
    <property type="match status" value="1"/>
</dbReference>
<evidence type="ECO:0000313" key="4">
    <source>
        <dbReference type="Proteomes" id="UP001054811"/>
    </source>
</evidence>
<dbReference type="Proteomes" id="UP001054811">
    <property type="component" value="Chromosome"/>
</dbReference>
<proteinExistence type="predicted"/>
<keyword evidence="1 3" id="KW-0489">Methyltransferase</keyword>
<dbReference type="EC" id="2.1.1.171" evidence="3"/>
<dbReference type="PIRSF" id="PIRSF004553">
    <property type="entry name" value="CHP00095"/>
    <property type="match status" value="1"/>
</dbReference>